<gene>
    <name evidence="1" type="ORF">METZ01_LOCUS63440</name>
</gene>
<reference evidence="1" key="1">
    <citation type="submission" date="2018-05" db="EMBL/GenBank/DDBJ databases">
        <authorList>
            <person name="Lanie J.A."/>
            <person name="Ng W.-L."/>
            <person name="Kazmierczak K.M."/>
            <person name="Andrzejewski T.M."/>
            <person name="Davidsen T.M."/>
            <person name="Wayne K.J."/>
            <person name="Tettelin H."/>
            <person name="Glass J.I."/>
            <person name="Rusch D."/>
            <person name="Podicherti R."/>
            <person name="Tsui H.-C.T."/>
            <person name="Winkler M.E."/>
        </authorList>
    </citation>
    <scope>NUCLEOTIDE SEQUENCE</scope>
</reference>
<dbReference type="Gene3D" id="2.60.40.10">
    <property type="entry name" value="Immunoglobulins"/>
    <property type="match status" value="3"/>
</dbReference>
<accession>A0A381T2Z7</accession>
<dbReference type="EMBL" id="UINC01003948">
    <property type="protein sequence ID" value="SVA10586.1"/>
    <property type="molecule type" value="Genomic_DNA"/>
</dbReference>
<protein>
    <recommendedName>
        <fullName evidence="2">Fibronectin type-III domain-containing protein</fullName>
    </recommendedName>
</protein>
<evidence type="ECO:0000313" key="1">
    <source>
        <dbReference type="EMBL" id="SVA10586.1"/>
    </source>
</evidence>
<organism evidence="1">
    <name type="scientific">marine metagenome</name>
    <dbReference type="NCBI Taxonomy" id="408172"/>
    <lineage>
        <taxon>unclassified sequences</taxon>
        <taxon>metagenomes</taxon>
        <taxon>ecological metagenomes</taxon>
    </lineage>
</organism>
<dbReference type="PANTHER" id="PTHR16897:SF2">
    <property type="entry name" value="OS03G0226600 PROTEIN"/>
    <property type="match status" value="1"/>
</dbReference>
<evidence type="ECO:0008006" key="2">
    <source>
        <dbReference type="Google" id="ProtNLM"/>
    </source>
</evidence>
<name>A0A381T2Z7_9ZZZZ</name>
<dbReference type="InterPro" id="IPR036116">
    <property type="entry name" value="FN3_sf"/>
</dbReference>
<feature type="non-terminal residue" evidence="1">
    <location>
        <position position="1"/>
    </location>
</feature>
<dbReference type="PANTHER" id="PTHR16897">
    <property type="entry name" value="OS10G0105400 PROTEIN"/>
    <property type="match status" value="1"/>
</dbReference>
<dbReference type="InterPro" id="IPR013783">
    <property type="entry name" value="Ig-like_fold"/>
</dbReference>
<dbReference type="SUPFAM" id="SSF49265">
    <property type="entry name" value="Fibronectin type III"/>
    <property type="match status" value="1"/>
</dbReference>
<feature type="non-terminal residue" evidence="1">
    <location>
        <position position="1486"/>
    </location>
</feature>
<sequence length="1486" mass="156074">MRKLISIALLFSWLMAQEDVITLPSGARLDLPHTANIRVDTIIVQSGATFAAESPRDFSTAITTGNGTIITGQPLVSSVSSSTNDGAYNAGDTILVTITFSEIVDVTGTPQLTMETGSNDAVLNYVSGSGTATLVFRYIVASGHTSPDLAYNSATALALPDTTIKIRDNLVNDGVLTLPVPGATNSLQANKALVIDTEAPTAGTVSDGSGSDITYSGSNTSVTANWTGFSDALSGITGYEIAIGTTSGATDILNWASAGNVTTYTKSDLSLTHAVTYYVSTRAQDAAGNYSSLAAANGIIIDAVAPASIVSIDSTTYNATEWDAATAISGTAADTNSGLSLVETSIKRSTDNYYWTGSEWSANEQWLSLTGTSTWDYPISSANLTDGATYTVRSRGTDAVGNVQTSYGSDSFIYDISEPNTVLSIADIYYNPAGWTANQAIKGTASDDYSGITKIEVLIQRAADSKYWSNSGWTADSTWLTAAGTAAWQYTISADSLTDTETYSVRSRAIDGSANLETTVASDSFIFDSTLPGSAVNVVRDYYNDVNWSDVSTVSGTTSDATSGMSSVEITLQRSTDLFYWSGTFWGPTLTWLSPNGLASWSYSIIAFYLADGVTYTVKSRSTDIAGNVQTSLGSDSFTYDLTAPESGTVRDGLVSQDQEWSSNLTTLSASWTDFSDAVSGLASYEYSIGTVAGGTQVVNWTNVDLDTSMIDSSLTLVTGYQYFVNIRAMDQAENTSSTASSNGVNTDNIPPEVTAAYDGAATTDKEFQQDSTSMIVGWAATDSRELSYYSASLGTDTALIDIVDWTAVGSGSDYTFTGLSLQEGVTYYANVKAIDMAGNESEAYTTDGITIDRTGPATGTVNDGNSADIDWVGNNFLVTGNINDFNDVLSGIAEYQYALGTSPGGTQSQPWTSNALDTAIIMLEFLVADVTYYLSVRAIDSVGNIGPYAASDGFGVDQTNPVAGNVYDGVTGESEIEWTNNTRSISAYWAGFTDTYSGIEYYDYAIGTPTSDIGVVEWTAVDTNQTVLHENLALVNGVLYHTSVRATDGVGNASLIARSNGFTIDTDDAVITSIIEGDQVTDWDYQASDTSVILAWAGADAGSGVANYEYAFGTHPDSTNIISWTSASLSTNTTVTGLSLTEGTVTYYSSVRVTDAAGNISQKYSGDGIIVDLTAPLAGTIVDGLTTDLSYTGSNSVLSTSWQGFSDSISGIDFYEYAIGLAAGGADISDWTNISLDSTITTTALNLIHANTYYQSVRAVDLVNNISQVVTSNGITVDLSAPETGIVIDGLITDQYWTNNTAVLDLSWSGFQDATSGIANYQLAIGTVAGSNNVLPWVDLDTVTSTSQTGLSLVNGGIYYGSIKAVDGAGNVAATVSSNGITVDADDPVITSLFEGDLTIDWDYQASDTSVILAWAGADAGSGVANYEYAFGTHPDSTNIISWTSASLSTNTTVTGLSLTEGTVTYYSSVRVTDAAGNISQKYSG</sequence>
<proteinExistence type="predicted"/>